<comment type="caution">
    <text evidence="3">The sequence shown here is derived from an EMBL/GenBank/DDBJ whole genome shotgun (WGS) entry which is preliminary data.</text>
</comment>
<feature type="coiled-coil region" evidence="1">
    <location>
        <begin position="205"/>
        <end position="242"/>
    </location>
</feature>
<organism evidence="3 4">
    <name type="scientific">Coccidioides immitis H538.4</name>
    <dbReference type="NCBI Taxonomy" id="396776"/>
    <lineage>
        <taxon>Eukaryota</taxon>
        <taxon>Fungi</taxon>
        <taxon>Dikarya</taxon>
        <taxon>Ascomycota</taxon>
        <taxon>Pezizomycotina</taxon>
        <taxon>Eurotiomycetes</taxon>
        <taxon>Eurotiomycetidae</taxon>
        <taxon>Onygenales</taxon>
        <taxon>Onygenaceae</taxon>
        <taxon>Coccidioides</taxon>
    </lineage>
</organism>
<dbReference type="VEuPathDB" id="FungiDB:CIHG_10581"/>
<dbReference type="EMBL" id="AASO01004172">
    <property type="protein sequence ID" value="KMU82187.1"/>
    <property type="molecule type" value="Genomic_DNA"/>
</dbReference>
<sequence length="247" mass="28822">MASLLDCHSQEDYMQLCNLLIAHENQKVQDWARHKKDIIIASGLNKHCSLIPEHIYERLRKHTNAAEKTHNKSYAFGKHDSWKLDKRDILQYYAREDYGVCHSYQSSNIESLYHRHIQREESVQRRRSYSQFRASTEDVVDIDTRSQASTISAGSSLGNLDSISQRSPRPARRARSSQVPLRQQASQNILSQTTEQKSVDFQARKEQLELDLMAEQLKERQLMNKEREIALQEREVELARKKQCLGL</sequence>
<evidence type="ECO:0000256" key="2">
    <source>
        <dbReference type="SAM" id="MobiDB-lite"/>
    </source>
</evidence>
<name>A0A0P6Q398_COCIT</name>
<gene>
    <name evidence="3" type="ORF">CIHG_10581</name>
</gene>
<dbReference type="eggNOG" id="ENOG502S31A">
    <property type="taxonomic scope" value="Eukaryota"/>
</dbReference>
<evidence type="ECO:0000256" key="1">
    <source>
        <dbReference type="SAM" id="Coils"/>
    </source>
</evidence>
<proteinExistence type="predicted"/>
<dbReference type="Proteomes" id="UP000054563">
    <property type="component" value="Unassembled WGS sequence"/>
</dbReference>
<protein>
    <submittedName>
        <fullName evidence="3">Uncharacterized protein</fullName>
    </submittedName>
</protein>
<evidence type="ECO:0000313" key="4">
    <source>
        <dbReference type="Proteomes" id="UP000054563"/>
    </source>
</evidence>
<accession>A0A0P6Q398</accession>
<feature type="region of interest" description="Disordered" evidence="2">
    <location>
        <begin position="150"/>
        <end position="197"/>
    </location>
</feature>
<feature type="compositionally biased region" description="Polar residues" evidence="2">
    <location>
        <begin position="150"/>
        <end position="163"/>
    </location>
</feature>
<dbReference type="OrthoDB" id="4494726at2759"/>
<keyword evidence="1" id="KW-0175">Coiled coil</keyword>
<feature type="compositionally biased region" description="Polar residues" evidence="2">
    <location>
        <begin position="179"/>
        <end position="196"/>
    </location>
</feature>
<reference evidence="3 4" key="1">
    <citation type="journal article" date="2010" name="Genome Res.">
        <title>Population genomic sequencing of Coccidioides fungi reveals recent hybridization and transposon control.</title>
        <authorList>
            <person name="Neafsey D.E."/>
            <person name="Barker B.M."/>
            <person name="Sharpton T.J."/>
            <person name="Stajich J.E."/>
            <person name="Park D.J."/>
            <person name="Whiston E."/>
            <person name="Hung C.-Y."/>
            <person name="McMahan C."/>
            <person name="White J."/>
            <person name="Sykes S."/>
            <person name="Heiman D."/>
            <person name="Young S."/>
            <person name="Zeng Q."/>
            <person name="Abouelleil A."/>
            <person name="Aftuck L."/>
            <person name="Bessette D."/>
            <person name="Brown A."/>
            <person name="FitzGerald M."/>
            <person name="Lui A."/>
            <person name="Macdonald J.P."/>
            <person name="Priest M."/>
            <person name="Orbach M.J."/>
            <person name="Galgiani J.N."/>
            <person name="Kirkland T.N."/>
            <person name="Cole G.T."/>
            <person name="Birren B.W."/>
            <person name="Henn M.R."/>
            <person name="Taylor J.W."/>
            <person name="Rounsley S.D."/>
        </authorList>
    </citation>
    <scope>NUCLEOTIDE SEQUENCE [LARGE SCALE GENOMIC DNA]</scope>
    <source>
        <strain evidence="3 4">H538.4</strain>
    </source>
</reference>
<dbReference type="AlphaFoldDB" id="A0A0P6Q398"/>
<evidence type="ECO:0000313" key="3">
    <source>
        <dbReference type="EMBL" id="KMU82187.1"/>
    </source>
</evidence>